<keyword evidence="2" id="KW-1185">Reference proteome</keyword>
<proteinExistence type="predicted"/>
<accession>A0AAV7T4K3</accession>
<organism evidence="1 2">
    <name type="scientific">Pleurodeles waltl</name>
    <name type="common">Iberian ribbed newt</name>
    <dbReference type="NCBI Taxonomy" id="8319"/>
    <lineage>
        <taxon>Eukaryota</taxon>
        <taxon>Metazoa</taxon>
        <taxon>Chordata</taxon>
        <taxon>Craniata</taxon>
        <taxon>Vertebrata</taxon>
        <taxon>Euteleostomi</taxon>
        <taxon>Amphibia</taxon>
        <taxon>Batrachia</taxon>
        <taxon>Caudata</taxon>
        <taxon>Salamandroidea</taxon>
        <taxon>Salamandridae</taxon>
        <taxon>Pleurodelinae</taxon>
        <taxon>Pleurodeles</taxon>
    </lineage>
</organism>
<reference evidence="1" key="1">
    <citation type="journal article" date="2022" name="bioRxiv">
        <title>Sequencing and chromosome-scale assembly of the giantPleurodeles waltlgenome.</title>
        <authorList>
            <person name="Brown T."/>
            <person name="Elewa A."/>
            <person name="Iarovenko S."/>
            <person name="Subramanian E."/>
            <person name="Araus A.J."/>
            <person name="Petzold A."/>
            <person name="Susuki M."/>
            <person name="Suzuki K.-i.T."/>
            <person name="Hayashi T."/>
            <person name="Toyoda A."/>
            <person name="Oliveira C."/>
            <person name="Osipova E."/>
            <person name="Leigh N.D."/>
            <person name="Simon A."/>
            <person name="Yun M.H."/>
        </authorList>
    </citation>
    <scope>NUCLEOTIDE SEQUENCE</scope>
    <source>
        <strain evidence="1">20211129_DDA</strain>
        <tissue evidence="1">Liver</tissue>
    </source>
</reference>
<dbReference type="EMBL" id="JANPWB010000007">
    <property type="protein sequence ID" value="KAJ1171342.1"/>
    <property type="molecule type" value="Genomic_DNA"/>
</dbReference>
<dbReference type="AlphaFoldDB" id="A0AAV7T4K3"/>
<dbReference type="Proteomes" id="UP001066276">
    <property type="component" value="Chromosome 4_1"/>
</dbReference>
<sequence>MYSGAWTPKFQEIRALDPACSPPSTYRTREMDVDAHAFTPLQRVLVVAGSAIRMARPSALSDLYVVYTTTIAYSPPGTLPTVLLTWVFWCFLRL</sequence>
<evidence type="ECO:0000313" key="1">
    <source>
        <dbReference type="EMBL" id="KAJ1171342.1"/>
    </source>
</evidence>
<comment type="caution">
    <text evidence="1">The sequence shown here is derived from an EMBL/GenBank/DDBJ whole genome shotgun (WGS) entry which is preliminary data.</text>
</comment>
<name>A0AAV7T4K3_PLEWA</name>
<gene>
    <name evidence="1" type="ORF">NDU88_003205</name>
</gene>
<evidence type="ECO:0000313" key="2">
    <source>
        <dbReference type="Proteomes" id="UP001066276"/>
    </source>
</evidence>
<protein>
    <submittedName>
        <fullName evidence="1">Uncharacterized protein</fullName>
    </submittedName>
</protein>